<dbReference type="AlphaFoldDB" id="A8ZWJ3"/>
<keyword evidence="6" id="KW-1185">Reference proteome</keyword>
<evidence type="ECO:0000313" key="6">
    <source>
        <dbReference type="Proteomes" id="UP000008561"/>
    </source>
</evidence>
<dbReference type="InterPro" id="IPR032525">
    <property type="entry name" value="Peptidase_U32_C"/>
</dbReference>
<dbReference type="KEGG" id="dol:Dole_0991"/>
<proteinExistence type="inferred from homology"/>
<dbReference type="PANTHER" id="PTHR30217">
    <property type="entry name" value="PEPTIDASE U32 FAMILY"/>
    <property type="match status" value="1"/>
</dbReference>
<dbReference type="PROSITE" id="PS01276">
    <property type="entry name" value="PEPTIDASE_U32"/>
    <property type="match status" value="1"/>
</dbReference>
<dbReference type="RefSeq" id="WP_012174419.1">
    <property type="nucleotide sequence ID" value="NC_009943.1"/>
</dbReference>
<comment type="similarity">
    <text evidence="3">Belongs to the peptidase U32 family.</text>
</comment>
<evidence type="ECO:0000256" key="2">
    <source>
        <dbReference type="ARBA" id="ARBA00022801"/>
    </source>
</evidence>
<dbReference type="Gene3D" id="2.40.30.10">
    <property type="entry name" value="Translation factors"/>
    <property type="match status" value="1"/>
</dbReference>
<feature type="domain" description="Peptidase family U32 C-terminal" evidence="4">
    <location>
        <begin position="334"/>
        <end position="412"/>
    </location>
</feature>
<dbReference type="MEROPS" id="U32.002"/>
<evidence type="ECO:0000256" key="3">
    <source>
        <dbReference type="ARBA" id="ARBA00038374"/>
    </source>
</evidence>
<dbReference type="PANTHER" id="PTHR30217:SF6">
    <property type="entry name" value="TRNA HYDROXYLATION PROTEIN P"/>
    <property type="match status" value="1"/>
</dbReference>
<dbReference type="eggNOG" id="COG0826">
    <property type="taxonomic scope" value="Bacteria"/>
</dbReference>
<keyword evidence="1" id="KW-0645">Protease</keyword>
<evidence type="ECO:0000313" key="5">
    <source>
        <dbReference type="EMBL" id="ABW66801.1"/>
    </source>
</evidence>
<accession>A8ZWJ3</accession>
<dbReference type="InterPro" id="IPR051454">
    <property type="entry name" value="RNA/ubiquinone_mod_enzymes"/>
</dbReference>
<evidence type="ECO:0000256" key="1">
    <source>
        <dbReference type="ARBA" id="ARBA00022670"/>
    </source>
</evidence>
<dbReference type="Proteomes" id="UP000008561">
    <property type="component" value="Chromosome"/>
</dbReference>
<organism evidence="5 6">
    <name type="scientific">Desulfosudis oleivorans (strain DSM 6200 / JCM 39069 / Hxd3)</name>
    <name type="common">Desulfococcus oleovorans</name>
    <dbReference type="NCBI Taxonomy" id="96561"/>
    <lineage>
        <taxon>Bacteria</taxon>
        <taxon>Pseudomonadati</taxon>
        <taxon>Thermodesulfobacteriota</taxon>
        <taxon>Desulfobacteria</taxon>
        <taxon>Desulfobacterales</taxon>
        <taxon>Desulfosudaceae</taxon>
        <taxon>Desulfosudis</taxon>
    </lineage>
</organism>
<dbReference type="Pfam" id="PF16325">
    <property type="entry name" value="Peptidase_U32_C"/>
    <property type="match status" value="1"/>
</dbReference>
<dbReference type="STRING" id="96561.Dole_0991"/>
<evidence type="ECO:0000259" key="4">
    <source>
        <dbReference type="Pfam" id="PF16325"/>
    </source>
</evidence>
<sequence>MYNELRNTMSHPLKKVELLAPAGTPEKLEIAIHYGADAVYLADSRFSLRNFAGNFTCDQLTAAAGLARKHGVKLYVACNIYARTDETEALCEYFHRLSAIGPDGIIIADPGVLKLARATIPHIPVHLSTQANTTSLEAVRFWEQQGVSRINLARELTLTELAQIASQTSVQIETFVHGSMCMAYSGRCLLSGFLTGRESNRGLCSQPCRWQYSLAEETRPGVWMPVFEDDRGAYVFNAKDLCMIEHIDSLINAGIAALKIEGRMKSIHYLAATVKVYREAIDAYYEKPEKYRVQTAWIEELEAVNNRGFSTGFYFGPPESGGINRTGARPGTAYRFLARILRARPSGRVTAEVKNKLCEGDAVEILTAGGPVRPGTVLNIFDADGNPMEAAMPNSTATLVLSATCGPNDLIRCRETPPATQGGEHLR</sequence>
<dbReference type="InterPro" id="IPR001539">
    <property type="entry name" value="Peptidase_U32"/>
</dbReference>
<protein>
    <submittedName>
        <fullName evidence="5">Peptidase U32</fullName>
    </submittedName>
</protein>
<keyword evidence="2" id="KW-0378">Hydrolase</keyword>
<dbReference type="Pfam" id="PF01136">
    <property type="entry name" value="Peptidase_U32"/>
    <property type="match status" value="1"/>
</dbReference>
<dbReference type="GO" id="GO:0008233">
    <property type="term" value="F:peptidase activity"/>
    <property type="evidence" value="ECO:0007669"/>
    <property type="project" value="UniProtKB-KW"/>
</dbReference>
<name>A8ZWJ3_DESOH</name>
<dbReference type="GO" id="GO:0006508">
    <property type="term" value="P:proteolysis"/>
    <property type="evidence" value="ECO:0007669"/>
    <property type="project" value="UniProtKB-KW"/>
</dbReference>
<dbReference type="HOGENOM" id="CLU_011540_0_2_7"/>
<reference evidence="5 6" key="1">
    <citation type="submission" date="2007-10" db="EMBL/GenBank/DDBJ databases">
        <title>Complete sequence of Desulfococcus oleovorans Hxd3.</title>
        <authorList>
            <consortium name="US DOE Joint Genome Institute"/>
            <person name="Copeland A."/>
            <person name="Lucas S."/>
            <person name="Lapidus A."/>
            <person name="Barry K."/>
            <person name="Glavina del Rio T."/>
            <person name="Dalin E."/>
            <person name="Tice H."/>
            <person name="Pitluck S."/>
            <person name="Kiss H."/>
            <person name="Brettin T."/>
            <person name="Bruce D."/>
            <person name="Detter J.C."/>
            <person name="Han C."/>
            <person name="Schmutz J."/>
            <person name="Larimer F."/>
            <person name="Land M."/>
            <person name="Hauser L."/>
            <person name="Kyrpides N."/>
            <person name="Kim E."/>
            <person name="Wawrik B."/>
            <person name="Richardson P."/>
        </authorList>
    </citation>
    <scope>NUCLEOTIDE SEQUENCE [LARGE SCALE GENOMIC DNA]</scope>
    <source>
        <strain evidence="6">DSM 6200 / JCM 39069 / Hxd3</strain>
    </source>
</reference>
<dbReference type="EMBL" id="CP000859">
    <property type="protein sequence ID" value="ABW66801.1"/>
    <property type="molecule type" value="Genomic_DNA"/>
</dbReference>
<gene>
    <name evidence="5" type="ordered locus">Dole_0991</name>
</gene>